<name>A0A975F3N3_9SPIR</name>
<protein>
    <submittedName>
        <fullName evidence="1">Uncharacterized protein</fullName>
    </submittedName>
</protein>
<accession>A0A975F3N3</accession>
<dbReference type="AlphaFoldDB" id="A0A975F3N3"/>
<dbReference type="Proteomes" id="UP000671908">
    <property type="component" value="Chromosome"/>
</dbReference>
<reference evidence="1 2" key="1">
    <citation type="journal article" date="2021" name="Microbiol. Resour. Announc.">
        <title>Complete Genome Sequences of Three Human Oral Treponema parvum Isolates.</title>
        <authorList>
            <person name="Zeng H."/>
            <person name="Watt R.M."/>
        </authorList>
    </citation>
    <scope>NUCLEOTIDE SEQUENCE [LARGE SCALE GENOMIC DNA]</scope>
    <source>
        <strain evidence="1 2">ATCC 700770</strain>
    </source>
</reference>
<dbReference type="Gene3D" id="2.180.10.10">
    <property type="entry name" value="RHS repeat-associated core"/>
    <property type="match status" value="1"/>
</dbReference>
<gene>
    <name evidence="1" type="ORF">HRQ91_06510</name>
</gene>
<keyword evidence="2" id="KW-1185">Reference proteome</keyword>
<organism evidence="1 2">
    <name type="scientific">Treponema parvum</name>
    <dbReference type="NCBI Taxonomy" id="138851"/>
    <lineage>
        <taxon>Bacteria</taxon>
        <taxon>Pseudomonadati</taxon>
        <taxon>Spirochaetota</taxon>
        <taxon>Spirochaetia</taxon>
        <taxon>Spirochaetales</taxon>
        <taxon>Treponemataceae</taxon>
        <taxon>Treponema</taxon>
    </lineage>
</organism>
<proteinExistence type="predicted"/>
<dbReference type="EMBL" id="CP054142">
    <property type="protein sequence ID" value="QTQ14135.1"/>
    <property type="molecule type" value="Genomic_DNA"/>
</dbReference>
<sequence length="250" mass="25581">MDAKYSRWLSTDPAVGEYVPVAGADHSKLPGGGIYNTLSSHLYNYANNNPVKYEDPDGRMPQAVVGAIVGGITGTATNFVVQTASNMTSGQNFTDAVKNVDVKSVGAAFLGGAVTGAITGGVSSIKAIGDAVKVYKAANMILNASANMAGAAVGTVADNAIHGNELTENVGVNTAIAGVAGIITGATANTGAKGTYKNSLTGESVSKIMYMSKNGLTDTAKNEATKDVFIGLWQEILSHLVMQNEDGNND</sequence>
<dbReference type="KEGG" id="tpav:HRQ91_06510"/>
<evidence type="ECO:0000313" key="2">
    <source>
        <dbReference type="Proteomes" id="UP000671908"/>
    </source>
</evidence>
<evidence type="ECO:0000313" key="1">
    <source>
        <dbReference type="EMBL" id="QTQ14135.1"/>
    </source>
</evidence>